<proteinExistence type="inferred from homology"/>
<feature type="transmembrane region" description="Helical" evidence="8">
    <location>
        <begin position="46"/>
        <end position="64"/>
    </location>
</feature>
<comment type="similarity">
    <text evidence="2">Belongs to the BCCT transporter (TC 2.A.15) family.</text>
</comment>
<keyword evidence="6 8" id="KW-1133">Transmembrane helix</keyword>
<dbReference type="PANTHER" id="PTHR30047:SF7">
    <property type="entry name" value="HIGH-AFFINITY CHOLINE TRANSPORT PROTEIN"/>
    <property type="match status" value="1"/>
</dbReference>
<evidence type="ECO:0000256" key="8">
    <source>
        <dbReference type="SAM" id="Phobius"/>
    </source>
</evidence>
<feature type="transmembrane region" description="Helical" evidence="8">
    <location>
        <begin position="84"/>
        <end position="105"/>
    </location>
</feature>
<feature type="transmembrane region" description="Helical" evidence="8">
    <location>
        <begin position="245"/>
        <end position="263"/>
    </location>
</feature>
<dbReference type="Proteomes" id="UP000276309">
    <property type="component" value="Chromosome"/>
</dbReference>
<dbReference type="EMBL" id="CP032050">
    <property type="protein sequence ID" value="AYN68962.1"/>
    <property type="molecule type" value="Genomic_DNA"/>
</dbReference>
<evidence type="ECO:0000256" key="1">
    <source>
        <dbReference type="ARBA" id="ARBA00004651"/>
    </source>
</evidence>
<evidence type="ECO:0000256" key="5">
    <source>
        <dbReference type="ARBA" id="ARBA00022692"/>
    </source>
</evidence>
<feature type="transmembrane region" description="Helical" evidence="8">
    <location>
        <begin position="307"/>
        <end position="325"/>
    </location>
</feature>
<dbReference type="GO" id="GO:0005886">
    <property type="term" value="C:plasma membrane"/>
    <property type="evidence" value="ECO:0007669"/>
    <property type="project" value="UniProtKB-SubCell"/>
</dbReference>
<evidence type="ECO:0000256" key="4">
    <source>
        <dbReference type="ARBA" id="ARBA00022475"/>
    </source>
</evidence>
<feature type="transmembrane region" description="Helical" evidence="8">
    <location>
        <begin position="210"/>
        <end position="233"/>
    </location>
</feature>
<feature type="transmembrane region" description="Helical" evidence="8">
    <location>
        <begin position="7"/>
        <end position="26"/>
    </location>
</feature>
<keyword evidence="4" id="KW-1003">Cell membrane</keyword>
<feature type="transmembrane region" description="Helical" evidence="8">
    <location>
        <begin position="432"/>
        <end position="450"/>
    </location>
</feature>
<feature type="transmembrane region" description="Helical" evidence="8">
    <location>
        <begin position="337"/>
        <end position="360"/>
    </location>
</feature>
<keyword evidence="5 8" id="KW-0812">Transmembrane</keyword>
<feature type="transmembrane region" description="Helical" evidence="8">
    <location>
        <begin position="392"/>
        <end position="420"/>
    </location>
</feature>
<dbReference type="AlphaFoldDB" id="A0A3G2L9M3"/>
<dbReference type="PANTHER" id="PTHR30047">
    <property type="entry name" value="HIGH-AFFINITY CHOLINE TRANSPORT PROTEIN-RELATED"/>
    <property type="match status" value="1"/>
</dbReference>
<evidence type="ECO:0000313" key="10">
    <source>
        <dbReference type="Proteomes" id="UP000276309"/>
    </source>
</evidence>
<reference evidence="9 10" key="1">
    <citation type="submission" date="2018-08" db="EMBL/GenBank/DDBJ databases">
        <title>The reduced genetic potential of extracellular carbohydrate catabolism in Euzebyella marina RN62, a Flavobacteriia bacterium isolated from the hadal water.</title>
        <authorList>
            <person name="Xue C."/>
        </authorList>
    </citation>
    <scope>NUCLEOTIDE SEQUENCE [LARGE SCALE GENOMIC DNA]</scope>
    <source>
        <strain evidence="9 10">RN62</strain>
    </source>
</reference>
<comment type="subcellular location">
    <subcellularLocation>
        <location evidence="1">Cell membrane</location>
        <topology evidence="1">Multi-pass membrane protein</topology>
    </subcellularLocation>
</comment>
<dbReference type="GO" id="GO:0022857">
    <property type="term" value="F:transmembrane transporter activity"/>
    <property type="evidence" value="ECO:0007669"/>
    <property type="project" value="InterPro"/>
</dbReference>
<evidence type="ECO:0000256" key="7">
    <source>
        <dbReference type="ARBA" id="ARBA00023136"/>
    </source>
</evidence>
<sequence>MELIKNRLLTISTGILLLFTVWVFIFTESAYETIETTSLWVRNYFGYFYLYLGLACVVLLLAVAVSPYGKIRLGKENSRPEHSLWAWSAMLYSAGMGAGILLRAVQEPVYMQQNPPYSSQLSADILALEFTFYQWGFTAWAFYGLFAVVVGYALFRQNRKVRISSSVFENRASKKFRAGIDVVTIVTTVFGLIAAIGLGTTQIKGGLNHIFKASFGLSVTLLLTLLVSAIAFYSAWQGLNKGIKVISKINILVTLCILLFIFFTSDIAHILKSFVIATGHYILDFIPMSIAYGEYNPGIAFLTDWTFYYWAFWLAWAPFTGIFIARISKGRTLRQLILGVLILPSLGTFFWFSAFGSSAFQAIEAWGSYNGEFDNIFSSLFIFFENYPMATFLNFITIFLLISFLVTSVDSAVFVLSMFTDKGKKEPDKKHRLVWSVFILLATMALLLLGDAKPEIDVLIAVQKLLIITSLPFALFILIMSGMFIYNLKKNHS</sequence>
<feature type="transmembrane region" description="Helical" evidence="8">
    <location>
        <begin position="465"/>
        <end position="488"/>
    </location>
</feature>
<protein>
    <submittedName>
        <fullName evidence="9">BCCT family transporter</fullName>
    </submittedName>
</protein>
<gene>
    <name evidence="9" type="ORF">D1013_17030</name>
</gene>
<evidence type="ECO:0000256" key="6">
    <source>
        <dbReference type="ARBA" id="ARBA00022989"/>
    </source>
</evidence>
<name>A0A3G2L9M3_9FLAO</name>
<evidence type="ECO:0000256" key="3">
    <source>
        <dbReference type="ARBA" id="ARBA00022448"/>
    </source>
</evidence>
<keyword evidence="3" id="KW-0813">Transport</keyword>
<organism evidence="9 10">
    <name type="scientific">Euzebyella marina</name>
    <dbReference type="NCBI Taxonomy" id="1761453"/>
    <lineage>
        <taxon>Bacteria</taxon>
        <taxon>Pseudomonadati</taxon>
        <taxon>Bacteroidota</taxon>
        <taxon>Flavobacteriia</taxon>
        <taxon>Flavobacteriales</taxon>
        <taxon>Flavobacteriaceae</taxon>
        <taxon>Euzebyella</taxon>
    </lineage>
</organism>
<dbReference type="InterPro" id="IPR000060">
    <property type="entry name" value="BCCT_transptr"/>
</dbReference>
<feature type="transmembrane region" description="Helical" evidence="8">
    <location>
        <begin position="176"/>
        <end position="198"/>
    </location>
</feature>
<evidence type="ECO:0000256" key="2">
    <source>
        <dbReference type="ARBA" id="ARBA00005658"/>
    </source>
</evidence>
<feature type="transmembrane region" description="Helical" evidence="8">
    <location>
        <begin position="132"/>
        <end position="155"/>
    </location>
</feature>
<keyword evidence="7 8" id="KW-0472">Membrane</keyword>
<dbReference type="RefSeq" id="WP_121849973.1">
    <property type="nucleotide sequence ID" value="NZ_CP032050.1"/>
</dbReference>
<dbReference type="OrthoDB" id="9775735at2"/>
<evidence type="ECO:0000313" key="9">
    <source>
        <dbReference type="EMBL" id="AYN68962.1"/>
    </source>
</evidence>
<accession>A0A3G2L9M3</accession>
<dbReference type="Pfam" id="PF02028">
    <property type="entry name" value="BCCT"/>
    <property type="match status" value="1"/>
</dbReference>
<dbReference type="KEGG" id="emar:D1013_17030"/>
<keyword evidence="10" id="KW-1185">Reference proteome</keyword>